<proteinExistence type="predicted"/>
<dbReference type="EMBL" id="GEDG01025252">
    <property type="protein sequence ID" value="JAP15378.1"/>
    <property type="molecule type" value="Transcribed_RNA"/>
</dbReference>
<reference evidence="1" key="1">
    <citation type="submission" date="2015-12" db="EMBL/GenBank/DDBJ databases">
        <title>Gene expression during late stages of embryo sac development: a critical building block for successful pollen-pistil interactions.</title>
        <authorList>
            <person name="Liu Y."/>
            <person name="Joly V."/>
            <person name="Sabar M."/>
            <person name="Matton D.P."/>
        </authorList>
    </citation>
    <scope>NUCLEOTIDE SEQUENCE</scope>
</reference>
<accession>A0A0V0H4Q0</accession>
<evidence type="ECO:0000313" key="1">
    <source>
        <dbReference type="EMBL" id="JAP15378.1"/>
    </source>
</evidence>
<name>A0A0V0H4Q0_SOLCH</name>
<sequence>MQMIQLCYMRKTEEKLLCLKAILVAFEAISGLQTLSPKSSIFPVKSEQMIQELTEIMGCQGEVF</sequence>
<dbReference type="AlphaFoldDB" id="A0A0V0H4Q0"/>
<organism evidence="1">
    <name type="scientific">Solanum chacoense</name>
    <name type="common">Chaco potato</name>
    <dbReference type="NCBI Taxonomy" id="4108"/>
    <lineage>
        <taxon>Eukaryota</taxon>
        <taxon>Viridiplantae</taxon>
        <taxon>Streptophyta</taxon>
        <taxon>Embryophyta</taxon>
        <taxon>Tracheophyta</taxon>
        <taxon>Spermatophyta</taxon>
        <taxon>Magnoliopsida</taxon>
        <taxon>eudicotyledons</taxon>
        <taxon>Gunneridae</taxon>
        <taxon>Pentapetalae</taxon>
        <taxon>asterids</taxon>
        <taxon>lamiids</taxon>
        <taxon>Solanales</taxon>
        <taxon>Solanaceae</taxon>
        <taxon>Solanoideae</taxon>
        <taxon>Solaneae</taxon>
        <taxon>Solanum</taxon>
    </lineage>
</organism>
<protein>
    <submittedName>
        <fullName evidence="1">Putative ovule protein</fullName>
    </submittedName>
</protein>